<keyword evidence="1" id="KW-0472">Membrane</keyword>
<dbReference type="Proteomes" id="UP000319829">
    <property type="component" value="Unassembled WGS sequence"/>
</dbReference>
<dbReference type="AlphaFoldDB" id="A0A538STC3"/>
<keyword evidence="1" id="KW-0812">Transmembrane</keyword>
<evidence type="ECO:0000313" key="3">
    <source>
        <dbReference type="Proteomes" id="UP000319829"/>
    </source>
</evidence>
<evidence type="ECO:0000313" key="2">
    <source>
        <dbReference type="EMBL" id="TMQ54627.1"/>
    </source>
</evidence>
<reference evidence="2 3" key="1">
    <citation type="journal article" date="2019" name="Nat. Microbiol.">
        <title>Mediterranean grassland soil C-N compound turnover is dependent on rainfall and depth, and is mediated by genomically divergent microorganisms.</title>
        <authorList>
            <person name="Diamond S."/>
            <person name="Andeer P.F."/>
            <person name="Li Z."/>
            <person name="Crits-Christoph A."/>
            <person name="Burstein D."/>
            <person name="Anantharaman K."/>
            <person name="Lane K.R."/>
            <person name="Thomas B.C."/>
            <person name="Pan C."/>
            <person name="Northen T.R."/>
            <person name="Banfield J.F."/>
        </authorList>
    </citation>
    <scope>NUCLEOTIDE SEQUENCE [LARGE SCALE GENOMIC DNA]</scope>
    <source>
        <strain evidence="2">WS_4</strain>
    </source>
</reference>
<protein>
    <submittedName>
        <fullName evidence="2">Uncharacterized protein</fullName>
    </submittedName>
</protein>
<feature type="transmembrane region" description="Helical" evidence="1">
    <location>
        <begin position="85"/>
        <end position="107"/>
    </location>
</feature>
<accession>A0A538STC3</accession>
<keyword evidence="1" id="KW-1133">Transmembrane helix</keyword>
<dbReference type="EMBL" id="VBOU01000061">
    <property type="protein sequence ID" value="TMQ54627.1"/>
    <property type="molecule type" value="Genomic_DNA"/>
</dbReference>
<proteinExistence type="predicted"/>
<name>A0A538STC3_UNCEI</name>
<comment type="caution">
    <text evidence="2">The sequence shown here is derived from an EMBL/GenBank/DDBJ whole genome shotgun (WGS) entry which is preliminary data.</text>
</comment>
<sequence>MTLRTEIPIEECRARLAAGVDVERLAFSWSGHAGSKPILGKFSETGFRLQKRRYYRNEFAPFFYGRFVSAYRGTVIEGEFRMHPFVRAFIVIWFSFLVAFGVALVMFGRWLGRGEERAIAAFLKSTFEANEAATEANTPGHQS</sequence>
<organism evidence="2 3">
    <name type="scientific">Eiseniibacteriota bacterium</name>
    <dbReference type="NCBI Taxonomy" id="2212470"/>
    <lineage>
        <taxon>Bacteria</taxon>
        <taxon>Candidatus Eiseniibacteriota</taxon>
    </lineage>
</organism>
<evidence type="ECO:0000256" key="1">
    <source>
        <dbReference type="SAM" id="Phobius"/>
    </source>
</evidence>
<gene>
    <name evidence="2" type="ORF">E6K74_05470</name>
</gene>